<protein>
    <recommendedName>
        <fullName evidence="3">Oxidoreductase</fullName>
    </recommendedName>
</protein>
<gene>
    <name evidence="1" type="ORF">JET14_00115</name>
</gene>
<name>A0A7T7HK41_9HYPH</name>
<dbReference type="EMBL" id="CP066786">
    <property type="protein sequence ID" value="QQM30641.1"/>
    <property type="molecule type" value="Genomic_DNA"/>
</dbReference>
<dbReference type="RefSeq" id="WP_200336183.1">
    <property type="nucleotide sequence ID" value="NZ_CP066786.1"/>
</dbReference>
<dbReference type="InterPro" id="IPR012833">
    <property type="entry name" value="NrdD"/>
</dbReference>
<dbReference type="Pfam" id="PF13597">
    <property type="entry name" value="NRDD"/>
    <property type="match status" value="1"/>
</dbReference>
<accession>A0A7T7HK41</accession>
<reference evidence="1 2" key="1">
    <citation type="submission" date="2020-12" db="EMBL/GenBank/DDBJ databases">
        <authorList>
            <person name="Zheng R.K."/>
            <person name="Sun C.M."/>
        </authorList>
    </citation>
    <scope>NUCLEOTIDE SEQUENCE [LARGE SCALE GENOMIC DNA]</scope>
    <source>
        <strain evidence="1 2">ZRK001</strain>
    </source>
</reference>
<organism evidence="1 2">
    <name type="scientific">Martelella lutilitoris</name>
    <dbReference type="NCBI Taxonomy" id="2583532"/>
    <lineage>
        <taxon>Bacteria</taxon>
        <taxon>Pseudomonadati</taxon>
        <taxon>Pseudomonadota</taxon>
        <taxon>Alphaproteobacteria</taxon>
        <taxon>Hyphomicrobiales</taxon>
        <taxon>Aurantimonadaceae</taxon>
        <taxon>Martelella</taxon>
    </lineage>
</organism>
<dbReference type="KEGG" id="mlut:JET14_00115"/>
<evidence type="ECO:0000313" key="2">
    <source>
        <dbReference type="Proteomes" id="UP000596083"/>
    </source>
</evidence>
<dbReference type="AlphaFoldDB" id="A0A7T7HK41"/>
<evidence type="ECO:0008006" key="3">
    <source>
        <dbReference type="Google" id="ProtNLM"/>
    </source>
</evidence>
<dbReference type="GO" id="GO:0008998">
    <property type="term" value="F:ribonucleoside-triphosphate reductase (thioredoxin) activity"/>
    <property type="evidence" value="ECO:0007669"/>
    <property type="project" value="InterPro"/>
</dbReference>
<evidence type="ECO:0000313" key="1">
    <source>
        <dbReference type="EMBL" id="QQM30641.1"/>
    </source>
</evidence>
<sequence length="62" mass="7380">MSVIEKDIVAETEITLCDDERQPCEIWTRVMGYHRPVSSFNRGKKGEFAERRYFKEQRGERA</sequence>
<proteinExistence type="predicted"/>
<dbReference type="GO" id="GO:0006260">
    <property type="term" value="P:DNA replication"/>
    <property type="evidence" value="ECO:0007669"/>
    <property type="project" value="InterPro"/>
</dbReference>
<dbReference type="Proteomes" id="UP000596083">
    <property type="component" value="Chromosome"/>
</dbReference>